<reference evidence="5 6" key="1">
    <citation type="submission" date="2023-07" db="EMBL/GenBank/DDBJ databases">
        <title>The novel representative of Negativicutes class, Anaeroselena agilis gen. nov. sp. nov.</title>
        <authorList>
            <person name="Prokofeva M.I."/>
            <person name="Elcheninov A.G."/>
            <person name="Klyukina A."/>
            <person name="Kublanov I.V."/>
            <person name="Frolov E.N."/>
            <person name="Podosokorskaya O.A."/>
        </authorList>
    </citation>
    <scope>NUCLEOTIDE SEQUENCE [LARGE SCALE GENOMIC DNA]</scope>
    <source>
        <strain evidence="5 6">4137-cl</strain>
    </source>
</reference>
<dbReference type="RefSeq" id="WP_413778363.1">
    <property type="nucleotide sequence ID" value="NZ_JAUOZS010000001.1"/>
</dbReference>
<gene>
    <name evidence="5" type="ORF">Q4T40_00850</name>
</gene>
<dbReference type="PROSITE" id="PS00041">
    <property type="entry name" value="HTH_ARAC_FAMILY_1"/>
    <property type="match status" value="1"/>
</dbReference>
<dbReference type="PROSITE" id="PS01124">
    <property type="entry name" value="HTH_ARAC_FAMILY_2"/>
    <property type="match status" value="1"/>
</dbReference>
<dbReference type="SUPFAM" id="SSF46689">
    <property type="entry name" value="Homeodomain-like"/>
    <property type="match status" value="2"/>
</dbReference>
<evidence type="ECO:0000259" key="4">
    <source>
        <dbReference type="PROSITE" id="PS01124"/>
    </source>
</evidence>
<dbReference type="PRINTS" id="PR00032">
    <property type="entry name" value="HTHARAC"/>
</dbReference>
<dbReference type="InterPro" id="IPR011051">
    <property type="entry name" value="RmlC_Cupin_sf"/>
</dbReference>
<dbReference type="EMBL" id="JAUOZS010000001">
    <property type="protein sequence ID" value="MDT8899796.1"/>
    <property type="molecule type" value="Genomic_DNA"/>
</dbReference>
<dbReference type="PANTHER" id="PTHR43280:SF28">
    <property type="entry name" value="HTH-TYPE TRANSCRIPTIONAL ACTIVATOR RHAS"/>
    <property type="match status" value="1"/>
</dbReference>
<dbReference type="Pfam" id="PF12833">
    <property type="entry name" value="HTH_18"/>
    <property type="match status" value="1"/>
</dbReference>
<dbReference type="InterPro" id="IPR018062">
    <property type="entry name" value="HTH_AraC-typ_CS"/>
</dbReference>
<dbReference type="Gene3D" id="2.60.120.10">
    <property type="entry name" value="Jelly Rolls"/>
    <property type="match status" value="1"/>
</dbReference>
<dbReference type="InterPro" id="IPR014710">
    <property type="entry name" value="RmlC-like_jellyroll"/>
</dbReference>
<comment type="caution">
    <text evidence="5">The sequence shown here is derived from an EMBL/GenBank/DDBJ whole genome shotgun (WGS) entry which is preliminary data.</text>
</comment>
<dbReference type="InterPro" id="IPR020449">
    <property type="entry name" value="Tscrpt_reg_AraC-type_HTH"/>
</dbReference>
<keyword evidence="3" id="KW-0804">Transcription</keyword>
<protein>
    <submittedName>
        <fullName evidence="5">AraC family transcriptional regulator</fullName>
    </submittedName>
</protein>
<evidence type="ECO:0000256" key="2">
    <source>
        <dbReference type="ARBA" id="ARBA00023125"/>
    </source>
</evidence>
<dbReference type="Gene3D" id="1.10.10.60">
    <property type="entry name" value="Homeodomain-like"/>
    <property type="match status" value="2"/>
</dbReference>
<dbReference type="SUPFAM" id="SSF51182">
    <property type="entry name" value="RmlC-like cupins"/>
    <property type="match status" value="1"/>
</dbReference>
<evidence type="ECO:0000256" key="1">
    <source>
        <dbReference type="ARBA" id="ARBA00023015"/>
    </source>
</evidence>
<name>A0ABU3NVE2_9FIRM</name>
<keyword evidence="2" id="KW-0238">DNA-binding</keyword>
<evidence type="ECO:0000313" key="6">
    <source>
        <dbReference type="Proteomes" id="UP001254848"/>
    </source>
</evidence>
<keyword evidence="1" id="KW-0805">Transcription regulation</keyword>
<organism evidence="5 6">
    <name type="scientific">Anaeroselena agilis</name>
    <dbReference type="NCBI Taxonomy" id="3063788"/>
    <lineage>
        <taxon>Bacteria</taxon>
        <taxon>Bacillati</taxon>
        <taxon>Bacillota</taxon>
        <taxon>Negativicutes</taxon>
        <taxon>Acetonemataceae</taxon>
        <taxon>Anaeroselena</taxon>
    </lineage>
</organism>
<evidence type="ECO:0000313" key="5">
    <source>
        <dbReference type="EMBL" id="MDT8899796.1"/>
    </source>
</evidence>
<dbReference type="Pfam" id="PF02311">
    <property type="entry name" value="AraC_binding"/>
    <property type="match status" value="1"/>
</dbReference>
<dbReference type="InterPro" id="IPR018060">
    <property type="entry name" value="HTH_AraC"/>
</dbReference>
<dbReference type="SMART" id="SM00342">
    <property type="entry name" value="HTH_ARAC"/>
    <property type="match status" value="1"/>
</dbReference>
<evidence type="ECO:0000256" key="3">
    <source>
        <dbReference type="ARBA" id="ARBA00023163"/>
    </source>
</evidence>
<dbReference type="Proteomes" id="UP001254848">
    <property type="component" value="Unassembled WGS sequence"/>
</dbReference>
<keyword evidence="6" id="KW-1185">Reference proteome</keyword>
<dbReference type="InterPro" id="IPR009057">
    <property type="entry name" value="Homeodomain-like_sf"/>
</dbReference>
<sequence length="306" mass="34609">MQITDIRIDANRRETTLHGSYDFPVAVYLDQLDKNILGFVNWHWHEEIQLSFVTKGQVEFRVNQSAHILSEGQGIFINSGCLHMARAAAAPDSTYICINVDPRLLSFFPGSAIEQKYSKPLLKSRGFSAVVLESAIDRQRSILVAIEEIFKLYNRKAFAYEFDIGLALATAWRQLVAMQSETAPEEDAGEYLDQQRIKTLMAYINEHYMEKLALREIAAAANISKGECCRFFKRAVKCTVFEYVMNCRINKSIGLLKETGLTVSQIADAVGFGSTSYFIECFKKKLSCTPKEYRNRLAARDSAPPV</sequence>
<accession>A0ABU3NVE2</accession>
<dbReference type="PANTHER" id="PTHR43280">
    <property type="entry name" value="ARAC-FAMILY TRANSCRIPTIONAL REGULATOR"/>
    <property type="match status" value="1"/>
</dbReference>
<feature type="domain" description="HTH araC/xylS-type" evidence="4">
    <location>
        <begin position="198"/>
        <end position="296"/>
    </location>
</feature>
<dbReference type="CDD" id="cd02208">
    <property type="entry name" value="cupin_RmlC-like"/>
    <property type="match status" value="1"/>
</dbReference>
<dbReference type="InterPro" id="IPR003313">
    <property type="entry name" value="AraC-bd"/>
</dbReference>
<proteinExistence type="predicted"/>